<evidence type="ECO:0000313" key="2">
    <source>
        <dbReference type="Proteomes" id="UP000236731"/>
    </source>
</evidence>
<dbReference type="EMBL" id="FNUT01000016">
    <property type="protein sequence ID" value="SEG73298.1"/>
    <property type="molecule type" value="Genomic_DNA"/>
</dbReference>
<reference evidence="2" key="1">
    <citation type="submission" date="2016-10" db="EMBL/GenBank/DDBJ databases">
        <authorList>
            <person name="Varghese N."/>
            <person name="Submissions S."/>
        </authorList>
    </citation>
    <scope>NUCLEOTIDE SEQUENCE [LARGE SCALE GENOMIC DNA]</scope>
    <source>
        <strain evidence="2">DSM 22361</strain>
    </source>
</reference>
<proteinExistence type="predicted"/>
<dbReference type="InterPro" id="IPR039498">
    <property type="entry name" value="NTP_transf_5"/>
</dbReference>
<dbReference type="GO" id="GO:0016740">
    <property type="term" value="F:transferase activity"/>
    <property type="evidence" value="ECO:0007669"/>
    <property type="project" value="UniProtKB-KW"/>
</dbReference>
<dbReference type="Pfam" id="PF14907">
    <property type="entry name" value="NTP_transf_5"/>
    <property type="match status" value="1"/>
</dbReference>
<evidence type="ECO:0000313" key="1">
    <source>
        <dbReference type="EMBL" id="SEG73298.1"/>
    </source>
</evidence>
<dbReference type="AlphaFoldDB" id="A0A1H6CK44"/>
<sequence length="365" mass="42473">MLKTRISEIFFELLKSGLWGKPILKESLFPLSKEEWNHMYKISINQTVECVIYDAIQLLPSIFQPDKSLFIQWMVRVEKHAQRNEQMNINILRVVGKMKANGIDPMLLKGQGIANCYTNPLRRVCGDVDLCFRTPDVFEKADALMLANGLNVKKSAGFSSSYVFNGFEIEHHGRTFDLHNPFIQRYLRSVQEEEFRSNHYLEMNGRKVRVLSGMQMAIQANAHILKHLLSFGIGIRQLCDSARIYYHYFEQIDPAELKKAYKRLGISKWIDVLHVILVKYLGLSPDKLPSELDSSVHADWMMEEIMVAGNFGFYNSKYEEIEKDQGGRRVDSGKRIWNNIVQYIPYAPGEAIWFPIIQFYSRFKR</sequence>
<keyword evidence="1" id="KW-0808">Transferase</keyword>
<accession>A0A1H6CK44</accession>
<keyword evidence="2" id="KW-1185">Reference proteome</keyword>
<dbReference type="Proteomes" id="UP000236731">
    <property type="component" value="Unassembled WGS sequence"/>
</dbReference>
<organism evidence="1 2">
    <name type="scientific">Sphingobacterium lactis</name>
    <dbReference type="NCBI Taxonomy" id="797291"/>
    <lineage>
        <taxon>Bacteria</taxon>
        <taxon>Pseudomonadati</taxon>
        <taxon>Bacteroidota</taxon>
        <taxon>Sphingobacteriia</taxon>
        <taxon>Sphingobacteriales</taxon>
        <taxon>Sphingobacteriaceae</taxon>
        <taxon>Sphingobacterium</taxon>
    </lineage>
</organism>
<dbReference type="RefSeq" id="WP_103907835.1">
    <property type="nucleotide sequence ID" value="NZ_CP049246.1"/>
</dbReference>
<gene>
    <name evidence="1" type="ORF">SAMN05421877_11652</name>
</gene>
<protein>
    <submittedName>
        <fullName evidence="1">Uncharacterized nucleotidyltransferase</fullName>
    </submittedName>
</protein>
<name>A0A1H6CK44_9SPHI</name>